<dbReference type="NCBIfam" id="NF008865">
    <property type="entry name" value="PRK11898.1"/>
    <property type="match status" value="1"/>
</dbReference>
<evidence type="ECO:0000256" key="7">
    <source>
        <dbReference type="ARBA" id="ARBA00023239"/>
    </source>
</evidence>
<comment type="pathway">
    <text evidence="1 10">Amino-acid biosynthesis; L-phenylalanine biosynthesis; phenylpyruvate from prephenate: step 1/1.</text>
</comment>
<proteinExistence type="predicted"/>
<dbReference type="RefSeq" id="WP_125982944.1">
    <property type="nucleotide sequence ID" value="NZ_NGJS01000001.1"/>
</dbReference>
<sequence>MKVGYLGPYGSFTSIVANYFEKADIKLKDYTSIAKCLKAVESGEVHAAVVPIENSIEGTVNTTLDYMYHYLNQSVVCEIVLPINQQLMVHPNFKNNWQLCNKIYSHPQALAQTQLFLEEHLNHAVQIMTESTTEAAEIIANHSDIPIAAIASVEAAETFGLSIVSRDIQDFQENQTRFWVIGTELVKPSMLQKHVSKQSFGIQMTDNRPGNLHRILSVFSWREIDLSKIESRPLRTKLGDYYFLIDVIHDNNQLMQNALEELTILGAQIRDFGKYPVYIAPIV</sequence>
<dbReference type="Gene3D" id="3.30.70.260">
    <property type="match status" value="1"/>
</dbReference>
<evidence type="ECO:0000256" key="8">
    <source>
        <dbReference type="ARBA" id="ARBA00047848"/>
    </source>
</evidence>
<dbReference type="InterPro" id="IPR002912">
    <property type="entry name" value="ACT_dom"/>
</dbReference>
<feature type="domain" description="Prephenate dehydratase" evidence="11">
    <location>
        <begin position="2"/>
        <end position="183"/>
    </location>
</feature>
<keyword evidence="7 10" id="KW-0456">Lyase</keyword>
<dbReference type="GO" id="GO:0005737">
    <property type="term" value="C:cytoplasm"/>
    <property type="evidence" value="ECO:0007669"/>
    <property type="project" value="TreeGrafter"/>
</dbReference>
<dbReference type="PIRSF" id="PIRSF001500">
    <property type="entry name" value="Chor_mut_pdt_Ppr"/>
    <property type="match status" value="1"/>
</dbReference>
<dbReference type="CDD" id="cd04905">
    <property type="entry name" value="ACT_CM-PDT"/>
    <property type="match status" value="1"/>
</dbReference>
<evidence type="ECO:0000256" key="1">
    <source>
        <dbReference type="ARBA" id="ARBA00004741"/>
    </source>
</evidence>
<dbReference type="EMBL" id="NGJS01000001">
    <property type="protein sequence ID" value="RSU00705.1"/>
    <property type="molecule type" value="Genomic_DNA"/>
</dbReference>
<evidence type="ECO:0000256" key="3">
    <source>
        <dbReference type="ARBA" id="ARBA00021872"/>
    </source>
</evidence>
<dbReference type="Proteomes" id="UP000287857">
    <property type="component" value="Unassembled WGS sequence"/>
</dbReference>
<evidence type="ECO:0000256" key="9">
    <source>
        <dbReference type="PIRSR" id="PIRSR001500-2"/>
    </source>
</evidence>
<organism evidence="13 14">
    <name type="scientific">Vagococcus vulneris</name>
    <dbReference type="NCBI Taxonomy" id="1977869"/>
    <lineage>
        <taxon>Bacteria</taxon>
        <taxon>Bacillati</taxon>
        <taxon>Bacillota</taxon>
        <taxon>Bacilli</taxon>
        <taxon>Lactobacillales</taxon>
        <taxon>Enterococcaceae</taxon>
        <taxon>Vagococcus</taxon>
    </lineage>
</organism>
<reference evidence="13 14" key="1">
    <citation type="submission" date="2017-05" db="EMBL/GenBank/DDBJ databases">
        <title>Vagococcus spp. assemblies.</title>
        <authorList>
            <person name="Gulvik C.A."/>
        </authorList>
    </citation>
    <scope>NUCLEOTIDE SEQUENCE [LARGE SCALE GENOMIC DNA]</scope>
    <source>
        <strain evidence="13 14">SS1995</strain>
    </source>
</reference>
<accession>A0A430A2Q2</accession>
<evidence type="ECO:0000256" key="6">
    <source>
        <dbReference type="ARBA" id="ARBA00023222"/>
    </source>
</evidence>
<comment type="catalytic activity">
    <reaction evidence="8 10">
        <text>prephenate + H(+) = 3-phenylpyruvate + CO2 + H2O</text>
        <dbReference type="Rhea" id="RHEA:21648"/>
        <dbReference type="ChEBI" id="CHEBI:15377"/>
        <dbReference type="ChEBI" id="CHEBI:15378"/>
        <dbReference type="ChEBI" id="CHEBI:16526"/>
        <dbReference type="ChEBI" id="CHEBI:18005"/>
        <dbReference type="ChEBI" id="CHEBI:29934"/>
        <dbReference type="EC" id="4.2.1.51"/>
    </reaction>
</comment>
<dbReference type="GO" id="GO:0009094">
    <property type="term" value="P:L-phenylalanine biosynthetic process"/>
    <property type="evidence" value="ECO:0007669"/>
    <property type="project" value="UniProtKB-UniPathway"/>
</dbReference>
<evidence type="ECO:0000256" key="10">
    <source>
        <dbReference type="RuleBase" id="RU361254"/>
    </source>
</evidence>
<name>A0A430A2Q2_9ENTE</name>
<evidence type="ECO:0000256" key="2">
    <source>
        <dbReference type="ARBA" id="ARBA00013147"/>
    </source>
</evidence>
<evidence type="ECO:0000313" key="14">
    <source>
        <dbReference type="Proteomes" id="UP000287857"/>
    </source>
</evidence>
<dbReference type="SUPFAM" id="SSF53850">
    <property type="entry name" value="Periplasmic binding protein-like II"/>
    <property type="match status" value="1"/>
</dbReference>
<gene>
    <name evidence="10" type="primary">pheA</name>
    <name evidence="13" type="ORF">CBF37_01465</name>
</gene>
<keyword evidence="5 10" id="KW-0057">Aromatic amino acid biosynthesis</keyword>
<evidence type="ECO:0000259" key="12">
    <source>
        <dbReference type="PROSITE" id="PS51671"/>
    </source>
</evidence>
<dbReference type="InterPro" id="IPR045865">
    <property type="entry name" value="ACT-like_dom_sf"/>
</dbReference>
<keyword evidence="6 10" id="KW-0584">Phenylalanine biosynthesis</keyword>
<evidence type="ECO:0000259" key="11">
    <source>
        <dbReference type="PROSITE" id="PS51171"/>
    </source>
</evidence>
<dbReference type="PANTHER" id="PTHR21022:SF19">
    <property type="entry name" value="PREPHENATE DEHYDRATASE-RELATED"/>
    <property type="match status" value="1"/>
</dbReference>
<comment type="caution">
    <text evidence="13">The sequence shown here is derived from an EMBL/GenBank/DDBJ whole genome shotgun (WGS) entry which is preliminary data.</text>
</comment>
<dbReference type="PROSITE" id="PS00857">
    <property type="entry name" value="PREPHENATE_DEHYDR_1"/>
    <property type="match status" value="1"/>
</dbReference>
<feature type="domain" description="ACT" evidence="12">
    <location>
        <begin position="200"/>
        <end position="276"/>
    </location>
</feature>
<dbReference type="InterPro" id="IPR008242">
    <property type="entry name" value="Chor_mutase/pphenate_deHydtase"/>
</dbReference>
<protein>
    <recommendedName>
        <fullName evidence="3 10">Prephenate dehydratase</fullName>
        <shortName evidence="10">PDT</shortName>
        <ecNumber evidence="2 10">4.2.1.51</ecNumber>
    </recommendedName>
</protein>
<dbReference type="AlphaFoldDB" id="A0A430A2Q2"/>
<evidence type="ECO:0000313" key="13">
    <source>
        <dbReference type="EMBL" id="RSU00705.1"/>
    </source>
</evidence>
<feature type="site" description="Essential for prephenate dehydratase activity" evidence="9">
    <location>
        <position position="176"/>
    </location>
</feature>
<dbReference type="PROSITE" id="PS51171">
    <property type="entry name" value="PREPHENATE_DEHYDR_3"/>
    <property type="match status" value="1"/>
</dbReference>
<dbReference type="PROSITE" id="PS51671">
    <property type="entry name" value="ACT"/>
    <property type="match status" value="1"/>
</dbReference>
<dbReference type="CDD" id="cd13633">
    <property type="entry name" value="PBP2_Sa-PDT_like"/>
    <property type="match status" value="1"/>
</dbReference>
<dbReference type="EC" id="4.2.1.51" evidence="2 10"/>
<dbReference type="SUPFAM" id="SSF55021">
    <property type="entry name" value="ACT-like"/>
    <property type="match status" value="1"/>
</dbReference>
<evidence type="ECO:0000256" key="4">
    <source>
        <dbReference type="ARBA" id="ARBA00022605"/>
    </source>
</evidence>
<dbReference type="OrthoDB" id="9802281at2"/>
<dbReference type="InterPro" id="IPR001086">
    <property type="entry name" value="Preph_deHydtase"/>
</dbReference>
<evidence type="ECO:0000256" key="5">
    <source>
        <dbReference type="ARBA" id="ARBA00023141"/>
    </source>
</evidence>
<keyword evidence="4 10" id="KW-0028">Amino-acid biosynthesis</keyword>
<dbReference type="PROSITE" id="PS00858">
    <property type="entry name" value="PREPHENATE_DEHYDR_2"/>
    <property type="match status" value="1"/>
</dbReference>
<dbReference type="InterPro" id="IPR018528">
    <property type="entry name" value="Preph_deHydtase_CS"/>
</dbReference>
<keyword evidence="14" id="KW-1185">Reference proteome</keyword>
<dbReference type="Gene3D" id="3.40.190.10">
    <property type="entry name" value="Periplasmic binding protein-like II"/>
    <property type="match status" value="2"/>
</dbReference>
<dbReference type="Pfam" id="PF00800">
    <property type="entry name" value="PDT"/>
    <property type="match status" value="1"/>
</dbReference>
<dbReference type="UniPathway" id="UPA00121">
    <property type="reaction ID" value="UER00345"/>
</dbReference>
<dbReference type="PANTHER" id="PTHR21022">
    <property type="entry name" value="PREPHENATE DEHYDRATASE P PROTEIN"/>
    <property type="match status" value="1"/>
</dbReference>
<dbReference type="GO" id="GO:0004664">
    <property type="term" value="F:prephenate dehydratase activity"/>
    <property type="evidence" value="ECO:0007669"/>
    <property type="project" value="UniProtKB-UniRule"/>
</dbReference>